<reference evidence="2" key="1">
    <citation type="submission" date="2025-08" db="UniProtKB">
        <authorList>
            <consortium name="RefSeq"/>
        </authorList>
    </citation>
    <scope>IDENTIFICATION</scope>
    <source>
        <tissue evidence="2">Whole organism</tissue>
    </source>
</reference>
<proteinExistence type="predicted"/>
<dbReference type="Proteomes" id="UP000694843">
    <property type="component" value="Unplaced"/>
</dbReference>
<evidence type="ECO:0000313" key="1">
    <source>
        <dbReference type="Proteomes" id="UP000694843"/>
    </source>
</evidence>
<sequence length="225" mass="25048">MACSTWTNTPEARKMNIDLPRRSYKHSSSTCLPTHDLPSHRCHDLPSHCGSDLPSHRCHDLLSHRCHDLPSHRCHDHREKMTRALMILIAAAAASSAAGASPCKTAMKEAYESINRNIHACYEQHRTEMDKFLSNIKCVSFTSLTGYDAATCDPLVSNFSKCSLQAVGLLKDDNTFDDEAFQTTTLNNKCSTDPNFSNAYSNCKTSTMKHLNINRLFVCLNAAVP</sequence>
<keyword evidence="1" id="KW-1185">Reference proteome</keyword>
<dbReference type="AlphaFoldDB" id="A0A8B7NRR6"/>
<protein>
    <submittedName>
        <fullName evidence="2">Uncharacterized protein LOC108673158</fullName>
    </submittedName>
</protein>
<name>A0A8B7NRR6_HYAAZ</name>
<dbReference type="KEGG" id="hazt:108673158"/>
<gene>
    <name evidence="2" type="primary">LOC108673158</name>
</gene>
<evidence type="ECO:0000313" key="2">
    <source>
        <dbReference type="RefSeq" id="XP_018016434.1"/>
    </source>
</evidence>
<dbReference type="RefSeq" id="XP_018016434.1">
    <property type="nucleotide sequence ID" value="XM_018160945.1"/>
</dbReference>
<organism evidence="1 2">
    <name type="scientific">Hyalella azteca</name>
    <name type="common">Amphipod</name>
    <dbReference type="NCBI Taxonomy" id="294128"/>
    <lineage>
        <taxon>Eukaryota</taxon>
        <taxon>Metazoa</taxon>
        <taxon>Ecdysozoa</taxon>
        <taxon>Arthropoda</taxon>
        <taxon>Crustacea</taxon>
        <taxon>Multicrustacea</taxon>
        <taxon>Malacostraca</taxon>
        <taxon>Eumalacostraca</taxon>
        <taxon>Peracarida</taxon>
        <taxon>Amphipoda</taxon>
        <taxon>Senticaudata</taxon>
        <taxon>Talitrida</taxon>
        <taxon>Talitroidea</taxon>
        <taxon>Hyalellidae</taxon>
        <taxon>Hyalella</taxon>
    </lineage>
</organism>
<dbReference type="GeneID" id="108673158"/>
<accession>A0A8B7NRR6</accession>